<name>A0A5B0EG40_9MICC</name>
<dbReference type="OrthoDB" id="117402at2"/>
<evidence type="ECO:0000313" key="10">
    <source>
        <dbReference type="Proteomes" id="UP000323856"/>
    </source>
</evidence>
<evidence type="ECO:0000313" key="9">
    <source>
        <dbReference type="EMBL" id="KAA0977646.1"/>
    </source>
</evidence>
<gene>
    <name evidence="9" type="ORF">FQ154_08065</name>
</gene>
<evidence type="ECO:0000256" key="3">
    <source>
        <dbReference type="ARBA" id="ARBA00023002"/>
    </source>
</evidence>
<keyword evidence="2" id="KW-0732">Signal</keyword>
<reference evidence="9 10" key="1">
    <citation type="submission" date="2019-07" db="EMBL/GenBank/DDBJ databases">
        <title>Analysis of the biochemical properties, biological activity and biotechnological potential of siderophores and biosurfactants produced by Antarctic psychrotolerant bacteria.</title>
        <authorList>
            <person name="Styczynski M."/>
            <person name="Krucon T."/>
            <person name="Decewicz P."/>
            <person name="Dziewit L."/>
        </authorList>
    </citation>
    <scope>NUCLEOTIDE SEQUENCE [LARGE SCALE GENOMIC DNA]</scope>
    <source>
        <strain evidence="9 10">ANT_H27</strain>
    </source>
</reference>
<dbReference type="GO" id="GO:0016491">
    <property type="term" value="F:oxidoreductase activity"/>
    <property type="evidence" value="ECO:0007669"/>
    <property type="project" value="UniProtKB-KW"/>
</dbReference>
<evidence type="ECO:0000256" key="1">
    <source>
        <dbReference type="ARBA" id="ARBA00005791"/>
    </source>
</evidence>
<feature type="region of interest" description="Disordered" evidence="6">
    <location>
        <begin position="1"/>
        <end position="26"/>
    </location>
</feature>
<evidence type="ECO:0000256" key="7">
    <source>
        <dbReference type="SAM" id="Phobius"/>
    </source>
</evidence>
<sequence>MQQIPEDHQAGPEHHKTAPEPRGTPETRRKIPWLWVAPIPVALIIGLLVGAQLPVGDRAPVPAAPAAASQNPGAQDPGQETNPQAPAAPEFPDVARLDAQDPTALGDVDAPVVIVAYTDFQCPYCAKWTAGTLPELITKYVEQGKVRIEWRDLDLFGDASMTAAHAAQAAAMQGSYVAFHTHMAKGGSIAPDSAYSDKNLKATAEELGLDGEKFLADMDSNQAKDAVQRNLDEAIELAVMSTPVFLINQTPFVGAQPLENFVAAIDTELQQAEGGQQ</sequence>
<comment type="caution">
    <text evidence="9">The sequence shown here is derived from an EMBL/GenBank/DDBJ whole genome shotgun (WGS) entry which is preliminary data.</text>
</comment>
<proteinExistence type="inferred from homology"/>
<dbReference type="SUPFAM" id="SSF52833">
    <property type="entry name" value="Thioredoxin-like"/>
    <property type="match status" value="1"/>
</dbReference>
<dbReference type="Proteomes" id="UP000323856">
    <property type="component" value="Unassembled WGS sequence"/>
</dbReference>
<feature type="domain" description="Thioredoxin" evidence="8">
    <location>
        <begin position="53"/>
        <end position="270"/>
    </location>
</feature>
<accession>A0A5B0EG40</accession>
<protein>
    <recommendedName>
        <fullName evidence="8">Thioredoxin domain-containing protein</fullName>
    </recommendedName>
</protein>
<dbReference type="PANTHER" id="PTHR13887">
    <property type="entry name" value="GLUTATHIONE S-TRANSFERASE KAPPA"/>
    <property type="match status" value="1"/>
</dbReference>
<feature type="transmembrane region" description="Helical" evidence="7">
    <location>
        <begin position="32"/>
        <end position="53"/>
    </location>
</feature>
<feature type="region of interest" description="Disordered" evidence="6">
    <location>
        <begin position="61"/>
        <end position="89"/>
    </location>
</feature>
<dbReference type="Pfam" id="PF13462">
    <property type="entry name" value="Thioredoxin_4"/>
    <property type="match status" value="1"/>
</dbReference>
<evidence type="ECO:0000256" key="5">
    <source>
        <dbReference type="ARBA" id="ARBA00023284"/>
    </source>
</evidence>
<dbReference type="InterPro" id="IPR036249">
    <property type="entry name" value="Thioredoxin-like_sf"/>
</dbReference>
<dbReference type="Gene3D" id="3.40.30.10">
    <property type="entry name" value="Glutaredoxin"/>
    <property type="match status" value="1"/>
</dbReference>
<keyword evidence="7" id="KW-0472">Membrane</keyword>
<dbReference type="InterPro" id="IPR013766">
    <property type="entry name" value="Thioredoxin_domain"/>
</dbReference>
<keyword evidence="7" id="KW-0812">Transmembrane</keyword>
<evidence type="ECO:0000256" key="4">
    <source>
        <dbReference type="ARBA" id="ARBA00023157"/>
    </source>
</evidence>
<dbReference type="PANTHER" id="PTHR13887:SF14">
    <property type="entry name" value="DISULFIDE BOND FORMATION PROTEIN D"/>
    <property type="match status" value="1"/>
</dbReference>
<keyword evidence="3" id="KW-0560">Oxidoreductase</keyword>
<evidence type="ECO:0000256" key="2">
    <source>
        <dbReference type="ARBA" id="ARBA00022729"/>
    </source>
</evidence>
<evidence type="ECO:0000259" key="8">
    <source>
        <dbReference type="PROSITE" id="PS51352"/>
    </source>
</evidence>
<evidence type="ECO:0000256" key="6">
    <source>
        <dbReference type="SAM" id="MobiDB-lite"/>
    </source>
</evidence>
<dbReference type="EMBL" id="VOBL01000006">
    <property type="protein sequence ID" value="KAA0977646.1"/>
    <property type="molecule type" value="Genomic_DNA"/>
</dbReference>
<dbReference type="InterPro" id="IPR012336">
    <property type="entry name" value="Thioredoxin-like_fold"/>
</dbReference>
<feature type="compositionally biased region" description="Polar residues" evidence="6">
    <location>
        <begin position="69"/>
        <end position="84"/>
    </location>
</feature>
<dbReference type="PROSITE" id="PS51352">
    <property type="entry name" value="THIOREDOXIN_2"/>
    <property type="match status" value="1"/>
</dbReference>
<keyword evidence="5" id="KW-0676">Redox-active center</keyword>
<keyword evidence="7" id="KW-1133">Transmembrane helix</keyword>
<comment type="similarity">
    <text evidence="1">Belongs to the thioredoxin family. DsbA subfamily.</text>
</comment>
<organism evidence="9 10">
    <name type="scientific">Paeniglutamicibacter gangotriensis</name>
    <dbReference type="NCBI Taxonomy" id="254787"/>
    <lineage>
        <taxon>Bacteria</taxon>
        <taxon>Bacillati</taxon>
        <taxon>Actinomycetota</taxon>
        <taxon>Actinomycetes</taxon>
        <taxon>Micrococcales</taxon>
        <taxon>Micrococcaceae</taxon>
        <taxon>Paeniglutamicibacter</taxon>
    </lineage>
</organism>
<dbReference type="AlphaFoldDB" id="A0A5B0EG40"/>
<keyword evidence="4" id="KW-1015">Disulfide bond</keyword>